<protein>
    <submittedName>
        <fullName evidence="1">Uncharacterized protein</fullName>
    </submittedName>
</protein>
<accession>A0AAU9QYL3</accession>
<evidence type="ECO:0000313" key="1">
    <source>
        <dbReference type="EMBL" id="CAH1603523.1"/>
    </source>
</evidence>
<dbReference type="Proteomes" id="UP001295462">
    <property type="component" value="Unassembled WGS sequence"/>
</dbReference>
<comment type="caution">
    <text evidence="1">The sequence shown here is derived from an EMBL/GenBank/DDBJ whole genome shotgun (WGS) entry which is preliminary data.</text>
</comment>
<organism evidence="1 2">
    <name type="scientific">Vibrio jasicida</name>
    <dbReference type="NCBI Taxonomy" id="766224"/>
    <lineage>
        <taxon>Bacteria</taxon>
        <taxon>Pseudomonadati</taxon>
        <taxon>Pseudomonadota</taxon>
        <taxon>Gammaproteobacteria</taxon>
        <taxon>Vibrionales</taxon>
        <taxon>Vibrionaceae</taxon>
        <taxon>Vibrio</taxon>
    </lineage>
</organism>
<evidence type="ECO:0000313" key="2">
    <source>
        <dbReference type="Proteomes" id="UP001295462"/>
    </source>
</evidence>
<name>A0AAU9QYL3_9VIBR</name>
<gene>
    <name evidence="1" type="ORF">THF1A12_70242</name>
</gene>
<proteinExistence type="predicted"/>
<sequence>MKQDASLECFVAGGVNLVGFAKSPVYNFSCFILRELSLFSGFVSKQLFTYEKIKREARKALILARYSTGTA</sequence>
<dbReference type="EMBL" id="CAKMUD010000127">
    <property type="protein sequence ID" value="CAH1603523.1"/>
    <property type="molecule type" value="Genomic_DNA"/>
</dbReference>
<reference evidence="1" key="1">
    <citation type="submission" date="2022-01" db="EMBL/GenBank/DDBJ databases">
        <authorList>
            <person name="Lagorce A."/>
        </authorList>
    </citation>
    <scope>NUCLEOTIDE SEQUENCE</scope>
    <source>
        <strain evidence="1">Th15_F1_A12</strain>
    </source>
</reference>
<dbReference type="AlphaFoldDB" id="A0AAU9QYL3"/>